<protein>
    <recommendedName>
        <fullName evidence="1">YbaK/aminoacyl-tRNA synthetase-associated domain-containing protein</fullName>
    </recommendedName>
</protein>
<organism evidence="2 3">
    <name type="scientific">Knoellia locipacati</name>
    <dbReference type="NCBI Taxonomy" id="882824"/>
    <lineage>
        <taxon>Bacteria</taxon>
        <taxon>Bacillati</taxon>
        <taxon>Actinomycetota</taxon>
        <taxon>Actinomycetes</taxon>
        <taxon>Micrococcales</taxon>
        <taxon>Intrasporangiaceae</taxon>
        <taxon>Knoellia</taxon>
    </lineage>
</organism>
<reference evidence="2 3" key="1">
    <citation type="submission" date="2019-07" db="EMBL/GenBank/DDBJ databases">
        <title>Whole genome shotgun sequence of Knoellia locipacati NBRC 109775.</title>
        <authorList>
            <person name="Hosoyama A."/>
            <person name="Uohara A."/>
            <person name="Ohji S."/>
            <person name="Ichikawa N."/>
        </authorList>
    </citation>
    <scope>NUCLEOTIDE SEQUENCE [LARGE SCALE GENOMIC DNA]</scope>
    <source>
        <strain evidence="2 3">NBRC 109775</strain>
    </source>
</reference>
<keyword evidence="3" id="KW-1185">Reference proteome</keyword>
<dbReference type="Pfam" id="PF04073">
    <property type="entry name" value="tRNA_edit"/>
    <property type="match status" value="1"/>
</dbReference>
<dbReference type="RefSeq" id="WP_147061809.1">
    <property type="nucleotide sequence ID" value="NZ_BAABDN010000001.1"/>
</dbReference>
<dbReference type="SUPFAM" id="SSF55826">
    <property type="entry name" value="YbaK/ProRS associated domain"/>
    <property type="match status" value="1"/>
</dbReference>
<dbReference type="InterPro" id="IPR036754">
    <property type="entry name" value="YbaK/aa-tRNA-synt-asso_dom_sf"/>
</dbReference>
<feature type="domain" description="YbaK/aminoacyl-tRNA synthetase-associated" evidence="1">
    <location>
        <begin position="53"/>
        <end position="174"/>
    </location>
</feature>
<evidence type="ECO:0000313" key="3">
    <source>
        <dbReference type="Proteomes" id="UP000321793"/>
    </source>
</evidence>
<dbReference type="EMBL" id="BKBA01000003">
    <property type="protein sequence ID" value="GEQ12267.1"/>
    <property type="molecule type" value="Genomic_DNA"/>
</dbReference>
<dbReference type="Gene3D" id="3.90.960.10">
    <property type="entry name" value="YbaK/aminoacyl-tRNA synthetase-associated domain"/>
    <property type="match status" value="1"/>
</dbReference>
<dbReference type="InterPro" id="IPR007214">
    <property type="entry name" value="YbaK/aa-tRNA-synth-assoc-dom"/>
</dbReference>
<comment type="caution">
    <text evidence="2">The sequence shown here is derived from an EMBL/GenBank/DDBJ whole genome shotgun (WGS) entry which is preliminary data.</text>
</comment>
<gene>
    <name evidence="2" type="ORF">KLO01_03140</name>
</gene>
<dbReference type="AlphaFoldDB" id="A0A512SWF7"/>
<dbReference type="Proteomes" id="UP000321793">
    <property type="component" value="Unassembled WGS sequence"/>
</dbReference>
<name>A0A512SWF7_9MICO</name>
<evidence type="ECO:0000259" key="1">
    <source>
        <dbReference type="Pfam" id="PF04073"/>
    </source>
</evidence>
<dbReference type="PANTHER" id="PTHR30411">
    <property type="entry name" value="CYTOPLASMIC PROTEIN"/>
    <property type="match status" value="1"/>
</dbReference>
<dbReference type="PANTHER" id="PTHR30411:SF1">
    <property type="entry name" value="CYTOPLASMIC PROTEIN"/>
    <property type="match status" value="1"/>
</dbReference>
<evidence type="ECO:0000313" key="2">
    <source>
        <dbReference type="EMBL" id="GEQ12267.1"/>
    </source>
</evidence>
<sequence>MPSARGTLSWSPVVGSPDLVAPPVAAALTAPGATEGAAAGVAAAQVATIDATLADTEAFCAAYDVAPEASANCVVVAGKRAGEVTYAAVMVLATDRADINGVVRRHLGVRKISFAPHDDAVSLTGMEFGGITPIGLPDGWPVLVDAAVVAAGEVVIGSGLRSSKVLVDGAALAQLPTAEVLDLAQH</sequence>
<accession>A0A512SWF7</accession>
<dbReference type="OrthoDB" id="9796920at2"/>
<dbReference type="GO" id="GO:0002161">
    <property type="term" value="F:aminoacyl-tRNA deacylase activity"/>
    <property type="evidence" value="ECO:0007669"/>
    <property type="project" value="InterPro"/>
</dbReference>
<proteinExistence type="predicted"/>